<proteinExistence type="predicted"/>
<evidence type="ECO:0000313" key="1">
    <source>
        <dbReference type="EMBL" id="GAM66076.1"/>
    </source>
</evidence>
<gene>
    <name evidence="1" type="ORF">JCM19232_1588</name>
</gene>
<dbReference type="EMBL" id="BBSA01000034">
    <property type="protein sequence ID" value="GAM66076.1"/>
    <property type="molecule type" value="Genomic_DNA"/>
</dbReference>
<comment type="caution">
    <text evidence="1">The sequence shown here is derived from an EMBL/GenBank/DDBJ whole genome shotgun (WGS) entry which is preliminary data.</text>
</comment>
<evidence type="ECO:0000313" key="2">
    <source>
        <dbReference type="Proteomes" id="UP000031670"/>
    </source>
</evidence>
<name>A0A0B8PIF9_9VIBR</name>
<organism evidence="1 2">
    <name type="scientific">Vibrio ishigakensis</name>
    <dbReference type="NCBI Taxonomy" id="1481914"/>
    <lineage>
        <taxon>Bacteria</taxon>
        <taxon>Pseudomonadati</taxon>
        <taxon>Pseudomonadota</taxon>
        <taxon>Gammaproteobacteria</taxon>
        <taxon>Vibrionales</taxon>
        <taxon>Vibrionaceae</taxon>
        <taxon>Vibrio</taxon>
    </lineage>
</organism>
<reference evidence="1 2" key="1">
    <citation type="submission" date="2015-01" db="EMBL/GenBank/DDBJ databases">
        <title>Vibrio sp. C5 JCM 19232 whole genome shotgun sequence.</title>
        <authorList>
            <person name="Sawabe T."/>
            <person name="Meirelles P."/>
            <person name="Feng G."/>
            <person name="Sayaka M."/>
            <person name="Hattori M."/>
            <person name="Ohkuma M."/>
        </authorList>
    </citation>
    <scope>NUCLEOTIDE SEQUENCE [LARGE SCALE GENOMIC DNA]</scope>
    <source>
        <strain evidence="1 2">JCM19232</strain>
    </source>
</reference>
<reference evidence="1 2" key="2">
    <citation type="submission" date="2015-01" db="EMBL/GenBank/DDBJ databases">
        <authorList>
            <consortium name="NBRP consortium"/>
            <person name="Sawabe T."/>
            <person name="Meirelles P."/>
            <person name="Feng G."/>
            <person name="Sayaka M."/>
            <person name="Hattori M."/>
            <person name="Ohkuma M."/>
        </authorList>
    </citation>
    <scope>NUCLEOTIDE SEQUENCE [LARGE SCALE GENOMIC DNA]</scope>
    <source>
        <strain evidence="1 2">JCM19232</strain>
    </source>
</reference>
<sequence length="72" mass="8159">MDVEASHFQQSEQLYEALVSGDWFGEPIRDVLILASEPISWPVGVWLPKPLTRCSWAGQCAVWGWGIKQNMI</sequence>
<dbReference type="AlphaFoldDB" id="A0A0B8PIF9"/>
<dbReference type="Proteomes" id="UP000031670">
    <property type="component" value="Unassembled WGS sequence"/>
</dbReference>
<protein>
    <submittedName>
        <fullName evidence="1">Uncharacterized protein</fullName>
    </submittedName>
</protein>
<accession>A0A0B8PIF9</accession>